<proteinExistence type="predicted"/>
<protein>
    <submittedName>
        <fullName evidence="2">Uncharacterized protein</fullName>
    </submittedName>
</protein>
<feature type="compositionally biased region" description="Low complexity" evidence="1">
    <location>
        <begin position="76"/>
        <end position="92"/>
    </location>
</feature>
<dbReference type="OrthoDB" id="10443232at2759"/>
<reference evidence="2 3" key="1">
    <citation type="submission" date="2021-01" db="EMBL/GenBank/DDBJ databases">
        <title>Cercospora kikuchii MAFF 305040 whole genome shotgun sequence.</title>
        <authorList>
            <person name="Kashiwa T."/>
            <person name="Suzuki T."/>
        </authorList>
    </citation>
    <scope>NUCLEOTIDE SEQUENCE [LARGE SCALE GENOMIC DNA]</scope>
    <source>
        <strain evidence="2 3">MAFF 305040</strain>
    </source>
</reference>
<evidence type="ECO:0000256" key="1">
    <source>
        <dbReference type="SAM" id="MobiDB-lite"/>
    </source>
</evidence>
<dbReference type="Proteomes" id="UP000825890">
    <property type="component" value="Unassembled WGS sequence"/>
</dbReference>
<evidence type="ECO:0000313" key="2">
    <source>
        <dbReference type="EMBL" id="GIZ41541.1"/>
    </source>
</evidence>
<sequence>MQAQSIRFSQAEPLPNNQAFAWAPGGGYPNLAYAQRLPETQAYTANYCQQFRELPNQADQSWAHLGYFTIPDQPTPLTLNTTTRRPTRTSSSIKYTQASPLAQASTPTKVVKRRTNEDRVTRKPVPPRKNKIVKDVKSVVSFMVDNEALALIQGSAGTGDPNAPQYLNHFNSKQDALDHLPASTPLRLHSFYQRLFSLHPDSSAPVTSSLCGNWSWTQWLLPLAMTPCQPICQSM</sequence>
<gene>
    <name evidence="2" type="ORF">CKM354_000484200</name>
</gene>
<dbReference type="AlphaFoldDB" id="A0A9P3CGK2"/>
<dbReference type="GeneID" id="68290417"/>
<name>A0A9P3CGK2_9PEZI</name>
<comment type="caution">
    <text evidence="2">The sequence shown here is derived from an EMBL/GenBank/DDBJ whole genome shotgun (WGS) entry which is preliminary data.</text>
</comment>
<organism evidence="2 3">
    <name type="scientific">Cercospora kikuchii</name>
    <dbReference type="NCBI Taxonomy" id="84275"/>
    <lineage>
        <taxon>Eukaryota</taxon>
        <taxon>Fungi</taxon>
        <taxon>Dikarya</taxon>
        <taxon>Ascomycota</taxon>
        <taxon>Pezizomycotina</taxon>
        <taxon>Dothideomycetes</taxon>
        <taxon>Dothideomycetidae</taxon>
        <taxon>Mycosphaerellales</taxon>
        <taxon>Mycosphaerellaceae</taxon>
        <taxon>Cercospora</taxon>
    </lineage>
</organism>
<dbReference type="RefSeq" id="XP_044656028.1">
    <property type="nucleotide sequence ID" value="XM_044800093.1"/>
</dbReference>
<keyword evidence="3" id="KW-1185">Reference proteome</keyword>
<feature type="region of interest" description="Disordered" evidence="1">
    <location>
        <begin position="76"/>
        <end position="95"/>
    </location>
</feature>
<evidence type="ECO:0000313" key="3">
    <source>
        <dbReference type="Proteomes" id="UP000825890"/>
    </source>
</evidence>
<accession>A0A9P3CGK2</accession>
<dbReference type="EMBL" id="BOLY01000003">
    <property type="protein sequence ID" value="GIZ41541.1"/>
    <property type="molecule type" value="Genomic_DNA"/>
</dbReference>